<keyword evidence="1" id="KW-0175">Coiled coil</keyword>
<accession>A0ABD3H312</accession>
<gene>
    <name evidence="5" type="ORF">R1sor_002966</name>
</gene>
<keyword evidence="3" id="KW-1133">Transmembrane helix</keyword>
<name>A0ABD3H312_9MARC</name>
<keyword evidence="6" id="KW-1185">Reference proteome</keyword>
<dbReference type="PROSITE" id="PS50076">
    <property type="entry name" value="DNAJ_2"/>
    <property type="match status" value="1"/>
</dbReference>
<reference evidence="5 6" key="1">
    <citation type="submission" date="2024-09" db="EMBL/GenBank/DDBJ databases">
        <title>Chromosome-scale assembly of Riccia sorocarpa.</title>
        <authorList>
            <person name="Paukszto L."/>
        </authorList>
    </citation>
    <scope>NUCLEOTIDE SEQUENCE [LARGE SCALE GENOMIC DNA]</scope>
    <source>
        <strain evidence="5">LP-2024</strain>
        <tissue evidence="5">Aerial parts of the thallus</tissue>
    </source>
</reference>
<dbReference type="PANTHER" id="PTHR45000">
    <property type="entry name" value="CHAPERONE DNAJ-DOMAIN SUPERFAMILY PROTEIN"/>
    <property type="match status" value="1"/>
</dbReference>
<keyword evidence="3" id="KW-0472">Membrane</keyword>
<dbReference type="InterPro" id="IPR036869">
    <property type="entry name" value="J_dom_sf"/>
</dbReference>
<dbReference type="InterPro" id="IPR001623">
    <property type="entry name" value="DnaJ_domain"/>
</dbReference>
<dbReference type="AlphaFoldDB" id="A0ABD3H312"/>
<proteinExistence type="predicted"/>
<keyword evidence="3" id="KW-0812">Transmembrane</keyword>
<feature type="region of interest" description="Disordered" evidence="2">
    <location>
        <begin position="44"/>
        <end position="93"/>
    </location>
</feature>
<feature type="coiled-coil region" evidence="1">
    <location>
        <begin position="101"/>
        <end position="128"/>
    </location>
</feature>
<feature type="transmembrane region" description="Helical" evidence="3">
    <location>
        <begin position="20"/>
        <end position="38"/>
    </location>
</feature>
<dbReference type="PANTHER" id="PTHR45000:SF5">
    <property type="entry name" value="CHAPERONE DNAJ-DOMAIN SUPERFAMILY PROTEIN"/>
    <property type="match status" value="1"/>
</dbReference>
<dbReference type="Gene3D" id="1.10.287.110">
    <property type="entry name" value="DnaJ domain"/>
    <property type="match status" value="1"/>
</dbReference>
<feature type="domain" description="J" evidence="4">
    <location>
        <begin position="193"/>
        <end position="254"/>
    </location>
</feature>
<evidence type="ECO:0000313" key="5">
    <source>
        <dbReference type="EMBL" id="KAL3684944.1"/>
    </source>
</evidence>
<feature type="compositionally biased region" description="Polar residues" evidence="2">
    <location>
        <begin position="46"/>
        <end position="77"/>
    </location>
</feature>
<feature type="region of interest" description="Disordered" evidence="2">
    <location>
        <begin position="169"/>
        <end position="190"/>
    </location>
</feature>
<dbReference type="Proteomes" id="UP001633002">
    <property type="component" value="Unassembled WGS sequence"/>
</dbReference>
<dbReference type="SMART" id="SM00271">
    <property type="entry name" value="DnaJ"/>
    <property type="match status" value="1"/>
</dbReference>
<dbReference type="SUPFAM" id="SSF46565">
    <property type="entry name" value="Chaperone J-domain"/>
    <property type="match status" value="1"/>
</dbReference>
<dbReference type="EMBL" id="JBJQOH010000006">
    <property type="protein sequence ID" value="KAL3684944.1"/>
    <property type="molecule type" value="Genomic_DNA"/>
</dbReference>
<dbReference type="Pfam" id="PF00226">
    <property type="entry name" value="DnaJ"/>
    <property type="match status" value="1"/>
</dbReference>
<evidence type="ECO:0000313" key="6">
    <source>
        <dbReference type="Proteomes" id="UP001633002"/>
    </source>
</evidence>
<dbReference type="PRINTS" id="PR00625">
    <property type="entry name" value="JDOMAIN"/>
</dbReference>
<evidence type="ECO:0000256" key="1">
    <source>
        <dbReference type="SAM" id="Coils"/>
    </source>
</evidence>
<evidence type="ECO:0000259" key="4">
    <source>
        <dbReference type="PROSITE" id="PS50076"/>
    </source>
</evidence>
<protein>
    <recommendedName>
        <fullName evidence="4">J domain-containing protein</fullName>
    </recommendedName>
</protein>
<evidence type="ECO:0000256" key="2">
    <source>
        <dbReference type="SAM" id="MobiDB-lite"/>
    </source>
</evidence>
<comment type="caution">
    <text evidence="5">The sequence shown here is derived from an EMBL/GenBank/DDBJ whole genome shotgun (WGS) entry which is preliminary data.</text>
</comment>
<organism evidence="5 6">
    <name type="scientific">Riccia sorocarpa</name>
    <dbReference type="NCBI Taxonomy" id="122646"/>
    <lineage>
        <taxon>Eukaryota</taxon>
        <taxon>Viridiplantae</taxon>
        <taxon>Streptophyta</taxon>
        <taxon>Embryophyta</taxon>
        <taxon>Marchantiophyta</taxon>
        <taxon>Marchantiopsida</taxon>
        <taxon>Marchantiidae</taxon>
        <taxon>Marchantiales</taxon>
        <taxon>Ricciaceae</taxon>
        <taxon>Riccia</taxon>
    </lineage>
</organism>
<dbReference type="CDD" id="cd06257">
    <property type="entry name" value="DnaJ"/>
    <property type="match status" value="1"/>
</dbReference>
<feature type="compositionally biased region" description="Polar residues" evidence="2">
    <location>
        <begin position="176"/>
        <end position="190"/>
    </location>
</feature>
<evidence type="ECO:0000256" key="3">
    <source>
        <dbReference type="SAM" id="Phobius"/>
    </source>
</evidence>
<sequence>MKESEDERQLSEPDADKAVVGWGSIMMAGFIAAAVISLRRRLTKFQRPSSQGNSSGPGASSRQSTDAHGQTSGNQQHSKTEQERGEWPNFRQDQAETRRLWEEHVEEMERLRRRQEAFERERMRTKRNYESWHERHGDKWEWRWHGNRWEWQGEAERRHAAEGRDEWWRDKYGKKTGSQAGSQATPSPLSKAQHYAALGLDVTRSKPYTQAEIKAAFRAKAMEFHPDQNQGNEEAAEEKFRHVMEAYSALRSKP</sequence>